<keyword evidence="1" id="KW-0812">Transmembrane</keyword>
<dbReference type="Proteomes" id="UP000321764">
    <property type="component" value="Unassembled WGS sequence"/>
</dbReference>
<dbReference type="AlphaFoldDB" id="A0A5C8Z7T8"/>
<organism evidence="2 3">
    <name type="scientific">Reinekea thalattae</name>
    <dbReference type="NCBI Taxonomy" id="2593301"/>
    <lineage>
        <taxon>Bacteria</taxon>
        <taxon>Pseudomonadati</taxon>
        <taxon>Pseudomonadota</taxon>
        <taxon>Gammaproteobacteria</taxon>
        <taxon>Oceanospirillales</taxon>
        <taxon>Saccharospirillaceae</taxon>
        <taxon>Reinekea</taxon>
    </lineage>
</organism>
<keyword evidence="1" id="KW-1133">Transmembrane helix</keyword>
<evidence type="ECO:0000313" key="2">
    <source>
        <dbReference type="EMBL" id="TXR54155.1"/>
    </source>
</evidence>
<feature type="transmembrane region" description="Helical" evidence="1">
    <location>
        <begin position="94"/>
        <end position="114"/>
    </location>
</feature>
<accession>A0A5C8Z7T8</accession>
<dbReference type="EMBL" id="VKAD01000001">
    <property type="protein sequence ID" value="TXR54155.1"/>
    <property type="molecule type" value="Genomic_DNA"/>
</dbReference>
<gene>
    <name evidence="2" type="ORF">FME95_06360</name>
</gene>
<reference evidence="2 3" key="1">
    <citation type="submission" date="2019-07" db="EMBL/GenBank/DDBJ databases">
        <title>Reinekea sp. strain SSH23 genome sequencing and assembly.</title>
        <authorList>
            <person name="Kim I."/>
        </authorList>
    </citation>
    <scope>NUCLEOTIDE SEQUENCE [LARGE SCALE GENOMIC DNA]</scope>
    <source>
        <strain evidence="2 3">SSH23</strain>
    </source>
</reference>
<sequence length="127" mass="13865">MRFIGFALLGPLIPTSVIVLIFFNHIDSVMSIIYLGYIIGIVPSIIAAITYYFICKSKRSSIQQLPSFMKGSMSGSVPGGIIYLVIYINSSEAFIATTFFVCCLFAGAICGQIFRPRSQADDSDNLS</sequence>
<comment type="caution">
    <text evidence="2">The sequence shown here is derived from an EMBL/GenBank/DDBJ whole genome shotgun (WGS) entry which is preliminary data.</text>
</comment>
<feature type="transmembrane region" description="Helical" evidence="1">
    <location>
        <begin position="67"/>
        <end position="88"/>
    </location>
</feature>
<evidence type="ECO:0000313" key="3">
    <source>
        <dbReference type="Proteomes" id="UP000321764"/>
    </source>
</evidence>
<keyword evidence="3" id="KW-1185">Reference proteome</keyword>
<feature type="transmembrane region" description="Helical" evidence="1">
    <location>
        <begin position="32"/>
        <end position="55"/>
    </location>
</feature>
<evidence type="ECO:0000256" key="1">
    <source>
        <dbReference type="SAM" id="Phobius"/>
    </source>
</evidence>
<proteinExistence type="predicted"/>
<feature type="transmembrane region" description="Helical" evidence="1">
    <location>
        <begin position="7"/>
        <end position="26"/>
    </location>
</feature>
<dbReference type="OrthoDB" id="9900512at2"/>
<dbReference type="RefSeq" id="WP_147713554.1">
    <property type="nucleotide sequence ID" value="NZ_VKAD01000001.1"/>
</dbReference>
<protein>
    <submittedName>
        <fullName evidence="2">Uncharacterized protein</fullName>
    </submittedName>
</protein>
<keyword evidence="1" id="KW-0472">Membrane</keyword>
<name>A0A5C8Z7T8_9GAMM</name>